<name>A0A1M2W449_TRAPU</name>
<gene>
    <name evidence="1" type="ORF">TRAPUB_8813</name>
</gene>
<dbReference type="STRING" id="154538.A0A1M2W449"/>
<evidence type="ECO:0000313" key="1">
    <source>
        <dbReference type="EMBL" id="OJT14634.1"/>
    </source>
</evidence>
<evidence type="ECO:0000313" key="2">
    <source>
        <dbReference type="Proteomes" id="UP000184267"/>
    </source>
</evidence>
<dbReference type="Proteomes" id="UP000184267">
    <property type="component" value="Unassembled WGS sequence"/>
</dbReference>
<comment type="caution">
    <text evidence="1">The sequence shown here is derived from an EMBL/GenBank/DDBJ whole genome shotgun (WGS) entry which is preliminary data.</text>
</comment>
<protein>
    <submittedName>
        <fullName evidence="1">Uncharacterized protein</fullName>
    </submittedName>
</protein>
<proteinExistence type="predicted"/>
<dbReference type="SUPFAM" id="SSF47095">
    <property type="entry name" value="HMG-box"/>
    <property type="match status" value="1"/>
</dbReference>
<organism evidence="1 2">
    <name type="scientific">Trametes pubescens</name>
    <name type="common">White-rot fungus</name>
    <dbReference type="NCBI Taxonomy" id="154538"/>
    <lineage>
        <taxon>Eukaryota</taxon>
        <taxon>Fungi</taxon>
        <taxon>Dikarya</taxon>
        <taxon>Basidiomycota</taxon>
        <taxon>Agaricomycotina</taxon>
        <taxon>Agaricomycetes</taxon>
        <taxon>Polyporales</taxon>
        <taxon>Polyporaceae</taxon>
        <taxon>Trametes</taxon>
    </lineage>
</organism>
<sequence length="135" mass="15589">MITVRPVQEGPAQTQAPVLPPEKQAELTTKSQITQAQLEEDLQKWYEDSICFSENLARCFGMTPKHYENLMFSGALKNCHSQRKPNTYNAWLHHLSQENSDEGLSVTELIDKYSDKYEAATEEQKQEWVKELKVD</sequence>
<keyword evidence="2" id="KW-1185">Reference proteome</keyword>
<reference evidence="1 2" key="1">
    <citation type="submission" date="2016-10" db="EMBL/GenBank/DDBJ databases">
        <title>Genome sequence of the basidiomycete white-rot fungus Trametes pubescens.</title>
        <authorList>
            <person name="Makela M.R."/>
            <person name="Granchi Z."/>
            <person name="Peng M."/>
            <person name="De Vries R.P."/>
            <person name="Grigoriev I."/>
            <person name="Riley R."/>
            <person name="Hilden K."/>
        </authorList>
    </citation>
    <scope>NUCLEOTIDE SEQUENCE [LARGE SCALE GENOMIC DNA]</scope>
    <source>
        <strain evidence="1 2">FBCC735</strain>
    </source>
</reference>
<dbReference type="EMBL" id="MNAD01000274">
    <property type="protein sequence ID" value="OJT14634.1"/>
    <property type="molecule type" value="Genomic_DNA"/>
</dbReference>
<dbReference type="AlphaFoldDB" id="A0A1M2W449"/>
<dbReference type="InterPro" id="IPR036910">
    <property type="entry name" value="HMG_box_dom_sf"/>
</dbReference>
<dbReference type="OrthoDB" id="2803164at2759"/>
<accession>A0A1M2W449</accession>